<sequence>MNNKFLRFKPDNAFNLIENLFDIGIFFLIPPSFFIGKFIAITFPATVKVPSQNPGYFTFTSKPNIFLGFIGSLVSFYLFLILWKITCQLVYIIFRALEKYIESKD</sequence>
<keyword evidence="1" id="KW-0472">Membrane</keyword>
<keyword evidence="1" id="KW-1133">Transmembrane helix</keyword>
<accession>A0ABY8E6Z7</accession>
<feature type="transmembrane region" description="Helical" evidence="1">
    <location>
        <begin position="65"/>
        <end position="94"/>
    </location>
</feature>
<feature type="transmembrane region" description="Helical" evidence="1">
    <location>
        <begin position="20"/>
        <end position="45"/>
    </location>
</feature>
<organism evidence="2 3">
    <name type="scientific">Tepidibacter hydrothermalis</name>
    <dbReference type="NCBI Taxonomy" id="3036126"/>
    <lineage>
        <taxon>Bacteria</taxon>
        <taxon>Bacillati</taxon>
        <taxon>Bacillota</taxon>
        <taxon>Clostridia</taxon>
        <taxon>Peptostreptococcales</taxon>
        <taxon>Peptostreptococcaceae</taxon>
        <taxon>Tepidibacter</taxon>
    </lineage>
</organism>
<proteinExistence type="predicted"/>
<name>A0ABY8E6Z7_9FIRM</name>
<evidence type="ECO:0000256" key="1">
    <source>
        <dbReference type="SAM" id="Phobius"/>
    </source>
</evidence>
<gene>
    <name evidence="2" type="ORF">P4S50_09630</name>
</gene>
<evidence type="ECO:0000313" key="3">
    <source>
        <dbReference type="Proteomes" id="UP001222800"/>
    </source>
</evidence>
<reference evidence="2 3" key="1">
    <citation type="submission" date="2023-03" db="EMBL/GenBank/DDBJ databases">
        <title>Complete genome sequence of Tepidibacter sp. SWIR-1, isolated from a deep-sea hydrothermal vent.</title>
        <authorList>
            <person name="Li X."/>
        </authorList>
    </citation>
    <scope>NUCLEOTIDE SEQUENCE [LARGE SCALE GENOMIC DNA]</scope>
    <source>
        <strain evidence="2 3">SWIR-1</strain>
    </source>
</reference>
<dbReference type="RefSeq" id="WP_277730569.1">
    <property type="nucleotide sequence ID" value="NZ_CP120733.1"/>
</dbReference>
<evidence type="ECO:0000313" key="2">
    <source>
        <dbReference type="EMBL" id="WFD08661.1"/>
    </source>
</evidence>
<dbReference type="Proteomes" id="UP001222800">
    <property type="component" value="Chromosome"/>
</dbReference>
<dbReference type="EMBL" id="CP120733">
    <property type="protein sequence ID" value="WFD08661.1"/>
    <property type="molecule type" value="Genomic_DNA"/>
</dbReference>
<keyword evidence="3" id="KW-1185">Reference proteome</keyword>
<protein>
    <submittedName>
        <fullName evidence="2">Uncharacterized protein</fullName>
    </submittedName>
</protein>
<keyword evidence="1" id="KW-0812">Transmembrane</keyword>